<feature type="binding site" evidence="10">
    <location>
        <position position="141"/>
    </location>
    <ligand>
        <name>ATP</name>
        <dbReference type="ChEBI" id="CHEBI:30616"/>
    </ligand>
</feature>
<dbReference type="PANTHER" id="PTHR14217:SF24">
    <property type="entry name" value="INOSITOL-TETRAKISPHOSPHATE 1-KINASE 1"/>
    <property type="match status" value="1"/>
</dbReference>
<dbReference type="SUPFAM" id="SSF56059">
    <property type="entry name" value="Glutathione synthetase ATP-binding domain-like"/>
    <property type="match status" value="1"/>
</dbReference>
<evidence type="ECO:0000256" key="1">
    <source>
        <dbReference type="ARBA" id="ARBA00009601"/>
    </source>
</evidence>
<organism evidence="15 16">
    <name type="scientific">Cucumis sativus</name>
    <name type="common">Cucumber</name>
    <dbReference type="NCBI Taxonomy" id="3659"/>
    <lineage>
        <taxon>Eukaryota</taxon>
        <taxon>Viridiplantae</taxon>
        <taxon>Streptophyta</taxon>
        <taxon>Embryophyta</taxon>
        <taxon>Tracheophyta</taxon>
        <taxon>Spermatophyta</taxon>
        <taxon>Magnoliopsida</taxon>
        <taxon>eudicotyledons</taxon>
        <taxon>Gunneridae</taxon>
        <taxon>Pentapetalae</taxon>
        <taxon>rosids</taxon>
        <taxon>fabids</taxon>
        <taxon>Cucurbitales</taxon>
        <taxon>Cucurbitaceae</taxon>
        <taxon>Benincaseae</taxon>
        <taxon>Cucumis</taxon>
    </lineage>
</organism>
<dbReference type="Pfam" id="PF05770">
    <property type="entry name" value="Ins134_P3_kin"/>
    <property type="match status" value="1"/>
</dbReference>
<feature type="domain" description="Inositol 1,3,4-trisphosphate 5/6-kinase ATP-grasp" evidence="13">
    <location>
        <begin position="108"/>
        <end position="305"/>
    </location>
</feature>
<evidence type="ECO:0000259" key="13">
    <source>
        <dbReference type="Pfam" id="PF05770"/>
    </source>
</evidence>
<feature type="binding site" evidence="10">
    <location>
        <position position="285"/>
    </location>
    <ligand>
        <name>1D-myo-inositol 1,3,4-trisphosphate</name>
        <dbReference type="ChEBI" id="CHEBI:58414"/>
    </ligand>
</feature>
<evidence type="ECO:0000256" key="5">
    <source>
        <dbReference type="ARBA" id="ARBA00022741"/>
    </source>
</evidence>
<dbReference type="OrthoDB" id="25308at2759"/>
<evidence type="ECO:0000256" key="3">
    <source>
        <dbReference type="ARBA" id="ARBA00022679"/>
    </source>
</evidence>
<comment type="function">
    <text evidence="9">Kinase that can phosphorylate various inositol polyphosphate such as Ins(3,4,5,6)P4 or Ins(1,3,4)P3.</text>
</comment>
<feature type="binding site" evidence="10">
    <location>
        <position position="289"/>
    </location>
    <ligand>
        <name>1D-myo-inositol 1,3,4-trisphosphate</name>
        <dbReference type="ChEBI" id="CHEBI:58414"/>
    </ligand>
</feature>
<dbReference type="EC" id="2.7.1.134" evidence="9"/>
<feature type="binding site" evidence="10">
    <location>
        <position position="16"/>
    </location>
    <ligand>
        <name>1D-myo-inositol 1,3,4-trisphosphate</name>
        <dbReference type="ChEBI" id="CHEBI:58414"/>
    </ligand>
</feature>
<reference evidence="15 16" key="3">
    <citation type="journal article" date="2010" name="BMC Genomics">
        <title>Transcriptome sequencing and comparative analysis of cucumber flowers with different sex types.</title>
        <authorList>
            <person name="Guo S."/>
            <person name="Zheng Y."/>
            <person name="Joung J.G."/>
            <person name="Liu S."/>
            <person name="Zhang Z."/>
            <person name="Crasta O.R."/>
            <person name="Sobral B.W."/>
            <person name="Xu Y."/>
            <person name="Huang S."/>
            <person name="Fei Z."/>
        </authorList>
    </citation>
    <scope>NUCLEOTIDE SEQUENCE [LARGE SCALE GENOMIC DNA]</scope>
    <source>
        <strain evidence="16">cv. 9930</strain>
    </source>
</reference>
<dbReference type="EMBL" id="CM002924">
    <property type="protein sequence ID" value="KGN55739.1"/>
    <property type="molecule type" value="Genomic_DNA"/>
</dbReference>
<reference evidence="15 16" key="2">
    <citation type="journal article" date="2009" name="PLoS ONE">
        <title>An integrated genetic and cytogenetic map of the cucumber genome.</title>
        <authorList>
            <person name="Ren Y."/>
            <person name="Zhang Z."/>
            <person name="Liu J."/>
            <person name="Staub J.E."/>
            <person name="Han Y."/>
            <person name="Cheng Z."/>
            <person name="Li X."/>
            <person name="Lu J."/>
            <person name="Miao H."/>
            <person name="Kang H."/>
            <person name="Xie B."/>
            <person name="Gu X."/>
            <person name="Wang X."/>
            <person name="Du Y."/>
            <person name="Jin W."/>
            <person name="Huang S."/>
        </authorList>
    </citation>
    <scope>NUCLEOTIDE SEQUENCE [LARGE SCALE GENOMIC DNA]</scope>
    <source>
        <strain evidence="16">cv. 9930</strain>
    </source>
</reference>
<dbReference type="KEGG" id="csv:101211366"/>
<dbReference type="InterPro" id="IPR041429">
    <property type="entry name" value="ITPK1_N"/>
</dbReference>
<keyword evidence="5 9" id="KW-0547">Nucleotide-binding</keyword>
<feature type="binding site" evidence="11">
    <location>
        <position position="285"/>
    </location>
    <ligand>
        <name>Mg(2+)</name>
        <dbReference type="ChEBI" id="CHEBI:18420"/>
        <label>2</label>
    </ligand>
</feature>
<feature type="compositionally biased region" description="Basic and acidic residues" evidence="12">
    <location>
        <begin position="352"/>
        <end position="363"/>
    </location>
</feature>
<feature type="binding site" evidence="10">
    <location>
        <begin position="173"/>
        <end position="184"/>
    </location>
    <ligand>
        <name>ATP</name>
        <dbReference type="ChEBI" id="CHEBI:30616"/>
    </ligand>
</feature>
<dbReference type="Proteomes" id="UP000029981">
    <property type="component" value="Chromosome 3"/>
</dbReference>
<feature type="binding site" evidence="11">
    <location>
        <position position="268"/>
    </location>
    <ligand>
        <name>Mg(2+)</name>
        <dbReference type="ChEBI" id="CHEBI:18420"/>
        <label>1</label>
    </ligand>
</feature>
<dbReference type="GO" id="GO:0052725">
    <property type="term" value="F:inositol-1,3,4-trisphosphate 6-kinase activity"/>
    <property type="evidence" value="ECO:0000318"/>
    <property type="project" value="GO_Central"/>
</dbReference>
<keyword evidence="3 9" id="KW-0808">Transferase</keyword>
<reference evidence="15 16" key="4">
    <citation type="journal article" date="2011" name="BMC Genomics">
        <title>RNA-Seq improves annotation of protein-coding genes in the cucumber genome.</title>
        <authorList>
            <person name="Li Z."/>
            <person name="Zhang Z."/>
            <person name="Yan P."/>
            <person name="Huang S."/>
            <person name="Fei Z."/>
            <person name="Lin K."/>
        </authorList>
    </citation>
    <scope>NUCLEOTIDE SEQUENCE [LARGE SCALE GENOMIC DNA]</scope>
    <source>
        <strain evidence="16">cv. 9930</strain>
    </source>
</reference>
<evidence type="ECO:0000256" key="11">
    <source>
        <dbReference type="PIRSR" id="PIRSR038186-2"/>
    </source>
</evidence>
<comment type="subunit">
    <text evidence="2 9">Monomer.</text>
</comment>
<feature type="binding site" evidence="10">
    <location>
        <position position="57"/>
    </location>
    <ligand>
        <name>1D-myo-inositol 1,3,4,6-tetrakisphosphate</name>
        <dbReference type="ChEBI" id="CHEBI:57660"/>
    </ligand>
</feature>
<evidence type="ECO:0000313" key="16">
    <source>
        <dbReference type="Proteomes" id="UP000029981"/>
    </source>
</evidence>
<dbReference type="InterPro" id="IPR008656">
    <property type="entry name" value="Inositol_tetrakis-P_1-kinase"/>
</dbReference>
<dbReference type="OMA" id="ESCSHLT"/>
<evidence type="ECO:0000256" key="4">
    <source>
        <dbReference type="ARBA" id="ARBA00022723"/>
    </source>
</evidence>
<dbReference type="GO" id="GO:0047325">
    <property type="term" value="F:inositol-3,4,5,6-tetrakisphosphate 1-kinase activity"/>
    <property type="evidence" value="ECO:0000318"/>
    <property type="project" value="GO_Central"/>
</dbReference>
<dbReference type="GO" id="GO:0032957">
    <property type="term" value="P:inositol trisphosphate metabolic process"/>
    <property type="evidence" value="ECO:0007669"/>
    <property type="project" value="InterPro"/>
</dbReference>
<keyword evidence="16" id="KW-1185">Reference proteome</keyword>
<keyword evidence="6 9" id="KW-0418">Kinase</keyword>
<feature type="binding site" evidence="11">
    <location>
        <position position="283"/>
    </location>
    <ligand>
        <name>Mg(2+)</name>
        <dbReference type="ChEBI" id="CHEBI:18420"/>
        <label>1</label>
    </ligand>
</feature>
<accession>A0A0A0L3W9</accession>
<dbReference type="FunFam" id="3.30.470.20:FF:000056">
    <property type="entry name" value="Inositol-tetrakisphosphate 1-kinase"/>
    <property type="match status" value="1"/>
</dbReference>
<protein>
    <recommendedName>
        <fullName evidence="9">Inositol-tetrakisphosphate 1-kinase</fullName>
        <ecNumber evidence="9">2.7.1.134</ecNumber>
    </recommendedName>
</protein>
<feature type="binding site" evidence="10">
    <location>
        <position position="199"/>
    </location>
    <ligand>
        <name>ATP</name>
        <dbReference type="ChEBI" id="CHEBI:30616"/>
    </ligand>
</feature>
<feature type="binding site" evidence="11">
    <location>
        <position position="283"/>
    </location>
    <ligand>
        <name>Mg(2+)</name>
        <dbReference type="ChEBI" id="CHEBI:18420"/>
        <label>2</label>
    </ligand>
</feature>
<comment type="similarity">
    <text evidence="1 9">Belongs to the ITPK1 family.</text>
</comment>
<feature type="domain" description="Inositol-tetrakisphosphate 1-kinase N-terminal" evidence="14">
    <location>
        <begin position="8"/>
        <end position="86"/>
    </location>
</feature>
<evidence type="ECO:0000256" key="2">
    <source>
        <dbReference type="ARBA" id="ARBA00011245"/>
    </source>
</evidence>
<comment type="cofactor">
    <cofactor evidence="9 11">
        <name>Mg(2+)</name>
        <dbReference type="ChEBI" id="CHEBI:18420"/>
    </cofactor>
    <text evidence="9 11">Binds 2 magnesium ions per subunit.</text>
</comment>
<name>A0A0A0L3W9_CUCSA</name>
<feature type="region of interest" description="Disordered" evidence="12">
    <location>
        <begin position="334"/>
        <end position="363"/>
    </location>
</feature>
<dbReference type="Gramene" id="KGN55739">
    <property type="protein sequence ID" value="KGN55739"/>
    <property type="gene ID" value="Csa_3G009450"/>
</dbReference>
<evidence type="ECO:0000256" key="10">
    <source>
        <dbReference type="PIRSR" id="PIRSR038186-1"/>
    </source>
</evidence>
<evidence type="ECO:0000259" key="14">
    <source>
        <dbReference type="Pfam" id="PF17927"/>
    </source>
</evidence>
<keyword evidence="4 9" id="KW-0479">Metal-binding</keyword>
<dbReference type="PIRSF" id="PIRSF038186">
    <property type="entry name" value="ITPK"/>
    <property type="match status" value="1"/>
</dbReference>
<dbReference type="GO" id="GO:0005524">
    <property type="term" value="F:ATP binding"/>
    <property type="evidence" value="ECO:0007669"/>
    <property type="project" value="UniProtKB-KW"/>
</dbReference>
<dbReference type="InterPro" id="IPR040464">
    <property type="entry name" value="InsP(3)kin_ATP-grasp"/>
</dbReference>
<evidence type="ECO:0000256" key="6">
    <source>
        <dbReference type="ARBA" id="ARBA00022777"/>
    </source>
</evidence>
<dbReference type="GO" id="GO:0052726">
    <property type="term" value="F:inositol-1,3,4-trisphosphate 5-kinase activity"/>
    <property type="evidence" value="ECO:0000318"/>
    <property type="project" value="GO_Central"/>
</dbReference>
<dbReference type="STRING" id="3659.A0A0A0L3W9"/>
<dbReference type="Gene3D" id="3.30.470.20">
    <property type="entry name" value="ATP-grasp fold, B domain"/>
    <property type="match status" value="1"/>
</dbReference>
<feature type="binding site" evidence="10">
    <location>
        <position position="152"/>
    </location>
    <ligand>
        <name>1D-myo-inositol 1,3,4-trisphosphate</name>
        <dbReference type="ChEBI" id="CHEBI:58414"/>
    </ligand>
</feature>
<dbReference type="AlphaFoldDB" id="A0A0A0L3W9"/>
<gene>
    <name evidence="15" type="ORF">Csa_3G009450</name>
</gene>
<sequence>MEGRRFCIGYALAPKKRHSFIQDSLVTLAASRGVDLVRIDTDRPLLDQGPFDCILHKFYGEDWRKQLMEFRVKNPNAFILDSPDSIERLHNRISMLQVVSELKIDNPDESFGIPKQIVIYDKETLFDRQAWEGLKFPVIAKPLVADGSAKSHKMALVFNHDCLNKLKPPIVLQEFVNHGGVIFKVYVVGQYVKCVKRKSLPDEPEAKLGNVDGLLSFSQVSNMTPREKIDDKHYMMQLDDTEMPPLSFVTDIARGLRRSMNLNLFNFDVIRDSKIGTRYLIIDINYFPGYAKMPGYEKVLTDFFCDLAQKKEALNNPDKKKDVEDKIVLDLQSTDQQTRKIGNDEIGGGQSVEREKKGTPVQD</sequence>
<dbReference type="GO" id="GO:0000287">
    <property type="term" value="F:magnesium ion binding"/>
    <property type="evidence" value="ECO:0007669"/>
    <property type="project" value="InterPro"/>
</dbReference>
<keyword evidence="8 9" id="KW-0460">Magnesium</keyword>
<feature type="binding site" evidence="10">
    <location>
        <position position="184"/>
    </location>
    <ligand>
        <name>1D-myo-inositol 1,3,4-trisphosphate</name>
        <dbReference type="ChEBI" id="CHEBI:58414"/>
    </ligand>
</feature>
<proteinExistence type="inferred from homology"/>
<dbReference type="Pfam" id="PF17927">
    <property type="entry name" value="Ins134_P3_kin_N"/>
    <property type="match status" value="1"/>
</dbReference>
<dbReference type="PANTHER" id="PTHR14217">
    <property type="entry name" value="INOSITOL-TETRAKISPHOSPHATE 1-KINASE"/>
    <property type="match status" value="1"/>
</dbReference>
<reference evidence="15 16" key="1">
    <citation type="journal article" date="2009" name="Nat. Genet.">
        <title>The genome of the cucumber, Cucumis sativus L.</title>
        <authorList>
            <person name="Huang S."/>
            <person name="Li R."/>
            <person name="Zhang Z."/>
            <person name="Li L."/>
            <person name="Gu X."/>
            <person name="Fan W."/>
            <person name="Lucas W.J."/>
            <person name="Wang X."/>
            <person name="Xie B."/>
            <person name="Ni P."/>
            <person name="Ren Y."/>
            <person name="Zhu H."/>
            <person name="Li J."/>
            <person name="Lin K."/>
            <person name="Jin W."/>
            <person name="Fei Z."/>
            <person name="Li G."/>
            <person name="Staub J."/>
            <person name="Kilian A."/>
            <person name="van der Vossen E.A."/>
            <person name="Wu Y."/>
            <person name="Guo J."/>
            <person name="He J."/>
            <person name="Jia Z."/>
            <person name="Ren Y."/>
            <person name="Tian G."/>
            <person name="Lu Y."/>
            <person name="Ruan J."/>
            <person name="Qian W."/>
            <person name="Wang M."/>
            <person name="Huang Q."/>
            <person name="Li B."/>
            <person name="Xuan Z."/>
            <person name="Cao J."/>
            <person name="Asan"/>
            <person name="Wu Z."/>
            <person name="Zhang J."/>
            <person name="Cai Q."/>
            <person name="Bai Y."/>
            <person name="Zhao B."/>
            <person name="Han Y."/>
            <person name="Li Y."/>
            <person name="Li X."/>
            <person name="Wang S."/>
            <person name="Shi Q."/>
            <person name="Liu S."/>
            <person name="Cho W.K."/>
            <person name="Kim J.Y."/>
            <person name="Xu Y."/>
            <person name="Heller-Uszynska K."/>
            <person name="Miao H."/>
            <person name="Cheng Z."/>
            <person name="Zhang S."/>
            <person name="Wu J."/>
            <person name="Yang Y."/>
            <person name="Kang H."/>
            <person name="Li M."/>
            <person name="Liang H."/>
            <person name="Ren X."/>
            <person name="Shi Z."/>
            <person name="Wen M."/>
            <person name="Jian M."/>
            <person name="Yang H."/>
            <person name="Zhang G."/>
            <person name="Yang Z."/>
            <person name="Chen R."/>
            <person name="Liu S."/>
            <person name="Li J."/>
            <person name="Ma L."/>
            <person name="Liu H."/>
            <person name="Zhou Y."/>
            <person name="Zhao J."/>
            <person name="Fang X."/>
            <person name="Li G."/>
            <person name="Fang L."/>
            <person name="Li Y."/>
            <person name="Liu D."/>
            <person name="Zheng H."/>
            <person name="Zhang Y."/>
            <person name="Qin N."/>
            <person name="Li Z."/>
            <person name="Yang G."/>
            <person name="Yang S."/>
            <person name="Bolund L."/>
            <person name="Kristiansen K."/>
            <person name="Zheng H."/>
            <person name="Li S."/>
            <person name="Zhang X."/>
            <person name="Yang H."/>
            <person name="Wang J."/>
            <person name="Sun R."/>
            <person name="Zhang B."/>
            <person name="Jiang S."/>
            <person name="Wang J."/>
            <person name="Du Y."/>
            <person name="Li S."/>
        </authorList>
    </citation>
    <scope>NUCLEOTIDE SEQUENCE [LARGE SCALE GENOMIC DNA]</scope>
    <source>
        <strain evidence="16">cv. 9930</strain>
    </source>
</reference>
<evidence type="ECO:0000256" key="9">
    <source>
        <dbReference type="PIRNR" id="PIRNR038186"/>
    </source>
</evidence>
<evidence type="ECO:0000256" key="8">
    <source>
        <dbReference type="ARBA" id="ARBA00022842"/>
    </source>
</evidence>
<comment type="catalytic activity">
    <reaction evidence="9">
        <text>1D-myo-inositol 3,4,5,6-tetrakisphosphate + ATP = 1D-myo-inositol 1,3,4,5,6-pentakisphosphate + ADP + H(+)</text>
        <dbReference type="Rhea" id="RHEA:12452"/>
        <dbReference type="ChEBI" id="CHEBI:15378"/>
        <dbReference type="ChEBI" id="CHEBI:30616"/>
        <dbReference type="ChEBI" id="CHEBI:57539"/>
        <dbReference type="ChEBI" id="CHEBI:57733"/>
        <dbReference type="ChEBI" id="CHEBI:456216"/>
        <dbReference type="EC" id="2.7.1.134"/>
    </reaction>
</comment>
<keyword evidence="7 9" id="KW-0067">ATP-binding</keyword>
<dbReference type="eggNOG" id="ENOG502QQS1">
    <property type="taxonomic scope" value="Eukaryota"/>
</dbReference>
<evidence type="ECO:0000256" key="12">
    <source>
        <dbReference type="SAM" id="MobiDB-lite"/>
    </source>
</evidence>
<evidence type="ECO:0000313" key="15">
    <source>
        <dbReference type="EMBL" id="KGN55739.1"/>
    </source>
</evidence>
<feature type="binding site" evidence="10">
    <location>
        <position position="92"/>
    </location>
    <ligand>
        <name>ATP</name>
        <dbReference type="ChEBI" id="CHEBI:30616"/>
    </ligand>
</feature>
<evidence type="ECO:0000256" key="7">
    <source>
        <dbReference type="ARBA" id="ARBA00022840"/>
    </source>
</evidence>